<reference evidence="6 7" key="1">
    <citation type="journal article" date="2005" name="Int. J. Syst. Evol. Microbiol.">
        <title>Halobacillus yeomjeoni sp. nov., isolated from a marine solar saltern in Korea.</title>
        <authorList>
            <person name="Yoon J.H."/>
            <person name="Kang S.J."/>
            <person name="Lee C.H."/>
            <person name="Oh H.W."/>
            <person name="Oh T.K."/>
        </authorList>
    </citation>
    <scope>NUCLEOTIDE SEQUENCE [LARGE SCALE GENOMIC DNA]</scope>
    <source>
        <strain evidence="6 7">KCTC 3957</strain>
    </source>
</reference>
<feature type="region of interest" description="Antibiotic resistance domain (ARD)" evidence="3">
    <location>
        <begin position="185"/>
        <end position="291"/>
    </location>
</feature>
<dbReference type="InterPro" id="IPR003593">
    <property type="entry name" value="AAA+_ATPase"/>
</dbReference>
<dbReference type="GO" id="GO:0016887">
    <property type="term" value="F:ATP hydrolysis activity"/>
    <property type="evidence" value="ECO:0007669"/>
    <property type="project" value="InterPro"/>
</dbReference>
<comment type="caution">
    <text evidence="6">The sequence shown here is derived from an EMBL/GenBank/DDBJ whole genome shotgun (WGS) entry which is preliminary data.</text>
</comment>
<proteinExistence type="inferred from homology"/>
<feature type="domain" description="ABC transporter" evidence="5">
    <location>
        <begin position="294"/>
        <end position="507"/>
    </location>
</feature>
<evidence type="ECO:0000313" key="7">
    <source>
        <dbReference type="Proteomes" id="UP000614490"/>
    </source>
</evidence>
<comment type="domain">
    <text evidence="3">The antibiotic resistance domain (ARD) is packed between the 23S rRNA and the acceptor arm of the P-site tRNA and inserts into the peptidyltransferase center (PTC). The C-terminal extension (CTE) contacts the small ribosomal subunit, positioned in the Shine-Dalgarno-anti-Shine-Dalgarno cavity.</text>
</comment>
<dbReference type="InterPro" id="IPR003439">
    <property type="entry name" value="ABC_transporter-like_ATP-bd"/>
</dbReference>
<comment type="subunit">
    <text evidence="3">Binds within the E-site of the 70S ribosome, where it contacts ribosomal proteins of the large and small subunit, the 16 and 23S rRNAs and the acceptor arm of the P-site tRNA.</text>
</comment>
<feature type="binding site" evidence="3">
    <location>
        <begin position="326"/>
        <end position="333"/>
    </location>
    <ligand>
        <name>ATP</name>
        <dbReference type="ChEBI" id="CHEBI:30616"/>
        <label>2</label>
    </ligand>
</feature>
<feature type="region of interest" description="Disordered" evidence="4">
    <location>
        <begin position="223"/>
        <end position="258"/>
    </location>
</feature>
<evidence type="ECO:0000259" key="5">
    <source>
        <dbReference type="PROSITE" id="PS50893"/>
    </source>
</evidence>
<evidence type="ECO:0000256" key="2">
    <source>
        <dbReference type="ARBA" id="ARBA00022840"/>
    </source>
</evidence>
<keyword evidence="1 3" id="KW-0547">Nucleotide-binding</keyword>
<keyword evidence="3" id="KW-0963">Cytoplasm</keyword>
<dbReference type="Proteomes" id="UP000614490">
    <property type="component" value="Unassembled WGS sequence"/>
</dbReference>
<dbReference type="GO" id="GO:0005737">
    <property type="term" value="C:cytoplasm"/>
    <property type="evidence" value="ECO:0007669"/>
    <property type="project" value="UniProtKB-SubCell"/>
</dbReference>
<protein>
    <recommendedName>
        <fullName evidence="3">Ribosome protection protein VmlR</fullName>
    </recommendedName>
</protein>
<dbReference type="GO" id="GO:0000049">
    <property type="term" value="F:tRNA binding"/>
    <property type="evidence" value="ECO:0007669"/>
    <property type="project" value="UniProtKB-UniRule"/>
</dbReference>
<dbReference type="GO" id="GO:0072344">
    <property type="term" value="P:rescue of stalled ribosome"/>
    <property type="evidence" value="ECO:0007669"/>
    <property type="project" value="UniProtKB-UniRule"/>
</dbReference>
<evidence type="ECO:0000313" key="6">
    <source>
        <dbReference type="EMBL" id="MBH0229223.1"/>
    </source>
</evidence>
<dbReference type="GO" id="GO:0019843">
    <property type="term" value="F:rRNA binding"/>
    <property type="evidence" value="ECO:0007669"/>
    <property type="project" value="UniProtKB-UniRule"/>
</dbReference>
<dbReference type="Pfam" id="PF12848">
    <property type="entry name" value="ABC_tran_Xtn"/>
    <property type="match status" value="1"/>
</dbReference>
<keyword evidence="3" id="KW-0677">Repeat</keyword>
<dbReference type="HAMAP" id="MF_00846">
    <property type="entry name" value="VmlR"/>
    <property type="match status" value="1"/>
</dbReference>
<dbReference type="AlphaFoldDB" id="A0A931HTP0"/>
<dbReference type="RefSeq" id="WP_197315847.1">
    <property type="nucleotide sequence ID" value="NZ_JADZSC010000001.1"/>
</dbReference>
<evidence type="ECO:0000256" key="1">
    <source>
        <dbReference type="ARBA" id="ARBA00022741"/>
    </source>
</evidence>
<dbReference type="PANTHER" id="PTHR42855">
    <property type="entry name" value="ABC TRANSPORTER ATP-BINDING SUBUNIT"/>
    <property type="match status" value="1"/>
</dbReference>
<dbReference type="InterPro" id="IPR051309">
    <property type="entry name" value="ABCF_ATPase"/>
</dbReference>
<dbReference type="InterPro" id="IPR043684">
    <property type="entry name" value="VmlR"/>
</dbReference>
<name>A0A931HTP0_9BACI</name>
<keyword evidence="2 3" id="KW-0067">ATP-binding</keyword>
<dbReference type="NCBIfam" id="NF000355">
    <property type="entry name" value="ribo_prot_ABC_F"/>
    <property type="match status" value="1"/>
</dbReference>
<comment type="similarity">
    <text evidence="3">Belongs to the ABC transporter superfamily. ABCF family. ARE2 subfamily.</text>
</comment>
<gene>
    <name evidence="6" type="primary">abc-f</name>
    <name evidence="3" type="synonym">vmlR</name>
    <name evidence="6" type="ORF">H0267_03260</name>
</gene>
<keyword evidence="3" id="KW-0046">Antibiotic resistance</keyword>
<dbReference type="EMBL" id="JADZSC010000001">
    <property type="protein sequence ID" value="MBH0229223.1"/>
    <property type="molecule type" value="Genomic_DNA"/>
</dbReference>
<evidence type="ECO:0000256" key="3">
    <source>
        <dbReference type="HAMAP-Rule" id="MF_00846"/>
    </source>
</evidence>
<accession>A0A931HTP0</accession>
<sequence length="549" mass="63273">MLELMKLQNVKLEIDNETLIHKINTHVQKGDVIGIIGKNGAGKSTLLQLINDDVQPSEGQKKHLQDQLRITMVAQETESYDFGDVTSAEETLLRKWKVPDRKFTDLSGGEKLKARLARGLAEDADILLLDEPTNHLDENSLRFLIEQIKSFDGTVILVSHDRYFLDEAASKIWSIEGGELISHSGNYSSYMEAREADRLMQKREYEKQQKMKERIENQMNQLTSWSKSAHEQSTKQEGKKEYYRKKAKRMDAQVKSKQKRLEKELEKINVDRPSPEHEVQFSFKSNNKKGKRFLEVKDLEKSFGDLNLFRNSNFTIQHGEKVAITGVNGSGKTTFLNMIIGKETDFKGEIWISPSADIGYLTQEVFDLPLEKTPEQLFDKDTFQKRGHVRNLMKHLGFSSSQWTESFGDMSMGERVKCKLMKYILEEKDVLLLDEPTNHLDLPSREQLEETLCQYEGTLLVVSHDRYLLEKITDTKLLFANQTVVKQLGSQGDPGISQFHEESRLTLETERQEVLGKLSVAVPNSKEYEELDVKYNELTQIINEMKERI</sequence>
<dbReference type="GO" id="GO:0046677">
    <property type="term" value="P:response to antibiotic"/>
    <property type="evidence" value="ECO:0007669"/>
    <property type="project" value="UniProtKB-KW"/>
</dbReference>
<dbReference type="Pfam" id="PF00005">
    <property type="entry name" value="ABC_tran"/>
    <property type="match status" value="2"/>
</dbReference>
<dbReference type="Gene3D" id="3.40.50.300">
    <property type="entry name" value="P-loop containing nucleotide triphosphate hydrolases"/>
    <property type="match status" value="3"/>
</dbReference>
<keyword evidence="3" id="KW-0699">rRNA-binding</keyword>
<keyword evidence="3" id="KW-0820">tRNA-binding</keyword>
<dbReference type="SUPFAM" id="SSF52540">
    <property type="entry name" value="P-loop containing nucleoside triphosphate hydrolases"/>
    <property type="match status" value="2"/>
</dbReference>
<organism evidence="6 7">
    <name type="scientific">Halobacillus yeomjeoni</name>
    <dbReference type="NCBI Taxonomy" id="311194"/>
    <lineage>
        <taxon>Bacteria</taxon>
        <taxon>Bacillati</taxon>
        <taxon>Bacillota</taxon>
        <taxon>Bacilli</taxon>
        <taxon>Bacillales</taxon>
        <taxon>Bacillaceae</taxon>
        <taxon>Halobacillus</taxon>
    </lineage>
</organism>
<comment type="function">
    <text evidence="3">Recognizes and binds in the vacant E-site of ribosomes stalled by some peptidyltransferase center (PTC)-targeting antibiotics. Makes contact with the PTC and both ribosomal subunits. Induces conformational changes in the P-site, which allows it to dislodge the antibiotic from its PTC binding site.</text>
</comment>
<dbReference type="GO" id="GO:0005524">
    <property type="term" value="F:ATP binding"/>
    <property type="evidence" value="ECO:0007669"/>
    <property type="project" value="UniProtKB-UniRule"/>
</dbReference>
<evidence type="ECO:0000256" key="4">
    <source>
        <dbReference type="SAM" id="MobiDB-lite"/>
    </source>
</evidence>
<feature type="domain" description="ABC transporter" evidence="5">
    <location>
        <begin position="5"/>
        <end position="202"/>
    </location>
</feature>
<dbReference type="PROSITE" id="PS50893">
    <property type="entry name" value="ABC_TRANSPORTER_2"/>
    <property type="match status" value="2"/>
</dbReference>
<dbReference type="CDD" id="cd03221">
    <property type="entry name" value="ABCF_EF-3"/>
    <property type="match status" value="2"/>
</dbReference>
<dbReference type="InterPro" id="IPR027417">
    <property type="entry name" value="P-loop_NTPase"/>
</dbReference>
<keyword evidence="7" id="KW-1185">Reference proteome</keyword>
<dbReference type="PANTHER" id="PTHR42855:SF2">
    <property type="entry name" value="DRUG RESISTANCE ABC TRANSPORTER,ATP-BINDING PROTEIN"/>
    <property type="match status" value="1"/>
</dbReference>
<feature type="compositionally biased region" description="Basic and acidic residues" evidence="4">
    <location>
        <begin position="228"/>
        <end position="241"/>
    </location>
</feature>
<dbReference type="InterPro" id="IPR032781">
    <property type="entry name" value="ABC_tran_Xtn"/>
</dbReference>
<keyword evidence="3" id="KW-0694">RNA-binding</keyword>
<dbReference type="FunFam" id="3.40.50.300:FF:001634">
    <property type="entry name" value="ABC transporter ATP-binding protein"/>
    <property type="match status" value="1"/>
</dbReference>
<feature type="compositionally biased region" description="Basic and acidic residues" evidence="4">
    <location>
        <begin position="249"/>
        <end position="258"/>
    </location>
</feature>
<feature type="binding site" evidence="3">
    <location>
        <begin position="37"/>
        <end position="44"/>
    </location>
    <ligand>
        <name>ATP</name>
        <dbReference type="ChEBI" id="CHEBI:30616"/>
        <label>1</label>
    </ligand>
</feature>
<comment type="subcellular location">
    <subcellularLocation>
        <location evidence="3">Cytoplasm</location>
    </subcellularLocation>
    <text evidence="3">Does not stably associate with ribosomes.</text>
</comment>
<dbReference type="SMART" id="SM00382">
    <property type="entry name" value="AAA"/>
    <property type="match status" value="2"/>
</dbReference>